<proteinExistence type="predicted"/>
<gene>
    <name evidence="1" type="ORF">SALLE_v1c05490</name>
</gene>
<accession>A0A345Z3P4</accession>
<dbReference type="EMBL" id="CP031376">
    <property type="protein sequence ID" value="AXK51223.1"/>
    <property type="molecule type" value="Genomic_DNA"/>
</dbReference>
<dbReference type="Proteomes" id="UP000254792">
    <property type="component" value="Chromosome"/>
</dbReference>
<dbReference type="RefSeq" id="WP_115558131.1">
    <property type="nucleotide sequence ID" value="NZ_CP031376.1"/>
</dbReference>
<dbReference type="KEGG" id="salx:SALLE_v1c05490"/>
<organism evidence="1 2">
    <name type="scientific">Spiroplasma alleghenense</name>
    <dbReference type="NCBI Taxonomy" id="216931"/>
    <lineage>
        <taxon>Bacteria</taxon>
        <taxon>Bacillati</taxon>
        <taxon>Mycoplasmatota</taxon>
        <taxon>Mollicutes</taxon>
        <taxon>Entomoplasmatales</taxon>
        <taxon>Spiroplasmataceae</taxon>
        <taxon>Spiroplasma</taxon>
    </lineage>
</organism>
<dbReference type="OrthoDB" id="9852433at2"/>
<keyword evidence="2" id="KW-1185">Reference proteome</keyword>
<sequence>MYLNEINLLVEEKYLIGATLLAADDHNYYLLNLRKILKEEPDYLNYFKENIFDLQNENQSWYWDKMISNALYNLNEQKSVIVVNEKQLLEHRWEAGAIVKISRKSVKNFKLARYITNYQLSDLLEIVVRKIDKNEDFYHILKDNSVVLRDLILDN</sequence>
<name>A0A345Z3P4_9MOLU</name>
<dbReference type="AlphaFoldDB" id="A0A345Z3P4"/>
<reference evidence="1 2" key="1">
    <citation type="submission" date="2018-07" db="EMBL/GenBank/DDBJ databases">
        <title>Complete genome sequence of Spiroplasma alleghenense PLHS-1 (ATCC 51752).</title>
        <authorList>
            <person name="Chou L."/>
            <person name="Lee T.-Y."/>
            <person name="Tsai Y.-M."/>
            <person name="Kuo C.-H."/>
        </authorList>
    </citation>
    <scope>NUCLEOTIDE SEQUENCE [LARGE SCALE GENOMIC DNA]</scope>
    <source>
        <strain evidence="1 2">PLHS-1</strain>
    </source>
</reference>
<protein>
    <submittedName>
        <fullName evidence="1">Uncharacterized protein</fullName>
    </submittedName>
</protein>
<evidence type="ECO:0000313" key="2">
    <source>
        <dbReference type="Proteomes" id="UP000254792"/>
    </source>
</evidence>
<evidence type="ECO:0000313" key="1">
    <source>
        <dbReference type="EMBL" id="AXK51223.1"/>
    </source>
</evidence>